<dbReference type="EMBL" id="GBRH01199301">
    <property type="protein sequence ID" value="JAD98594.1"/>
    <property type="molecule type" value="Transcribed_RNA"/>
</dbReference>
<organism evidence="1">
    <name type="scientific">Arundo donax</name>
    <name type="common">Giant reed</name>
    <name type="synonym">Donax arundinaceus</name>
    <dbReference type="NCBI Taxonomy" id="35708"/>
    <lineage>
        <taxon>Eukaryota</taxon>
        <taxon>Viridiplantae</taxon>
        <taxon>Streptophyta</taxon>
        <taxon>Embryophyta</taxon>
        <taxon>Tracheophyta</taxon>
        <taxon>Spermatophyta</taxon>
        <taxon>Magnoliopsida</taxon>
        <taxon>Liliopsida</taxon>
        <taxon>Poales</taxon>
        <taxon>Poaceae</taxon>
        <taxon>PACMAD clade</taxon>
        <taxon>Arundinoideae</taxon>
        <taxon>Arundineae</taxon>
        <taxon>Arundo</taxon>
    </lineage>
</organism>
<reference evidence="1" key="2">
    <citation type="journal article" date="2015" name="Data Brief">
        <title>Shoot transcriptome of the giant reed, Arundo donax.</title>
        <authorList>
            <person name="Barrero R.A."/>
            <person name="Guerrero F.D."/>
            <person name="Moolhuijzen P."/>
            <person name="Goolsby J.A."/>
            <person name="Tidwell J."/>
            <person name="Bellgard S.E."/>
            <person name="Bellgard M.I."/>
        </authorList>
    </citation>
    <scope>NUCLEOTIDE SEQUENCE</scope>
    <source>
        <tissue evidence="1">Shoot tissue taken approximately 20 cm above the soil surface</tissue>
    </source>
</reference>
<accession>A0A0A9ED15</accession>
<reference evidence="1" key="1">
    <citation type="submission" date="2014-09" db="EMBL/GenBank/DDBJ databases">
        <authorList>
            <person name="Magalhaes I.L.F."/>
            <person name="Oliveira U."/>
            <person name="Santos F.R."/>
            <person name="Vidigal T.H.D.A."/>
            <person name="Brescovit A.D."/>
            <person name="Santos A.J."/>
        </authorList>
    </citation>
    <scope>NUCLEOTIDE SEQUENCE</scope>
    <source>
        <tissue evidence="1">Shoot tissue taken approximately 20 cm above the soil surface</tissue>
    </source>
</reference>
<name>A0A0A9ED15_ARUDO</name>
<proteinExistence type="predicted"/>
<protein>
    <submittedName>
        <fullName evidence="1">Uncharacterized protein</fullName>
    </submittedName>
</protein>
<evidence type="ECO:0000313" key="1">
    <source>
        <dbReference type="EMBL" id="JAD98594.1"/>
    </source>
</evidence>
<dbReference type="AlphaFoldDB" id="A0A0A9ED15"/>
<sequence>MMLPSGLLKPIAVAGKPSVTRFTHNSWTGISVSGIPSTAATKIQTTSPILMRSCTG</sequence>